<evidence type="ECO:0000313" key="3">
    <source>
        <dbReference type="WBParaSite" id="SCUD_0000139001-mRNA-1"/>
    </source>
</evidence>
<dbReference type="EMBL" id="UZAK01001109">
    <property type="protein sequence ID" value="VDO67368.1"/>
    <property type="molecule type" value="Genomic_DNA"/>
</dbReference>
<name>A0A183JFC3_9TREM</name>
<gene>
    <name evidence="1" type="ORF">SCUD_LOCUS1391</name>
</gene>
<reference evidence="1 2" key="2">
    <citation type="submission" date="2018-11" db="EMBL/GenBank/DDBJ databases">
        <authorList>
            <consortium name="Pathogen Informatics"/>
        </authorList>
    </citation>
    <scope>NUCLEOTIDE SEQUENCE [LARGE SCALE GENOMIC DNA]</scope>
    <source>
        <strain evidence="1">Dakar</strain>
        <strain evidence="2">Dakar, Senegal</strain>
    </source>
</reference>
<dbReference type="WBParaSite" id="SCUD_0000139001-mRNA-1">
    <property type="protein sequence ID" value="SCUD_0000139001-mRNA-1"/>
    <property type="gene ID" value="SCUD_0000139001"/>
</dbReference>
<accession>A0A183JFC3</accession>
<sequence>MVHYNLNLHIKLLLMMKTVKTLKTLLIMI</sequence>
<dbReference type="Proteomes" id="UP000279833">
    <property type="component" value="Unassembled WGS sequence"/>
</dbReference>
<organism evidence="3">
    <name type="scientific">Schistosoma curassoni</name>
    <dbReference type="NCBI Taxonomy" id="6186"/>
    <lineage>
        <taxon>Eukaryota</taxon>
        <taxon>Metazoa</taxon>
        <taxon>Spiralia</taxon>
        <taxon>Lophotrochozoa</taxon>
        <taxon>Platyhelminthes</taxon>
        <taxon>Trematoda</taxon>
        <taxon>Digenea</taxon>
        <taxon>Strigeidida</taxon>
        <taxon>Schistosomatoidea</taxon>
        <taxon>Schistosomatidae</taxon>
        <taxon>Schistosoma</taxon>
    </lineage>
</organism>
<reference evidence="3" key="1">
    <citation type="submission" date="2016-06" db="UniProtKB">
        <authorList>
            <consortium name="WormBaseParasite"/>
        </authorList>
    </citation>
    <scope>IDENTIFICATION</scope>
</reference>
<proteinExistence type="predicted"/>
<evidence type="ECO:0000313" key="1">
    <source>
        <dbReference type="EMBL" id="VDO67368.1"/>
    </source>
</evidence>
<dbReference type="AlphaFoldDB" id="A0A183JFC3"/>
<protein>
    <submittedName>
        <fullName evidence="1 3">Uncharacterized protein</fullName>
    </submittedName>
</protein>
<keyword evidence="2" id="KW-1185">Reference proteome</keyword>
<evidence type="ECO:0000313" key="2">
    <source>
        <dbReference type="Proteomes" id="UP000279833"/>
    </source>
</evidence>